<protein>
    <submittedName>
        <fullName evidence="2">AlNc14C211G8913 protein</fullName>
    </submittedName>
</protein>
<dbReference type="InterPro" id="IPR036452">
    <property type="entry name" value="Ribo_hydro-like"/>
</dbReference>
<dbReference type="Gene3D" id="3.90.245.10">
    <property type="entry name" value="Ribonucleoside hydrolase-like"/>
    <property type="match status" value="1"/>
</dbReference>
<evidence type="ECO:0000256" key="1">
    <source>
        <dbReference type="SAM" id="SignalP"/>
    </source>
</evidence>
<name>F0WRA6_9STRA</name>
<dbReference type="SUPFAM" id="SSF53590">
    <property type="entry name" value="Nucleoside hydrolase"/>
    <property type="match status" value="1"/>
</dbReference>
<dbReference type="AlphaFoldDB" id="F0WRA6"/>
<dbReference type="GO" id="GO:0016799">
    <property type="term" value="F:hydrolase activity, hydrolyzing N-glycosyl compounds"/>
    <property type="evidence" value="ECO:0007669"/>
    <property type="project" value="InterPro"/>
</dbReference>
<dbReference type="HOGENOM" id="CLU_724452_0_0_1"/>
<dbReference type="EMBL" id="FR824256">
    <property type="protein sequence ID" value="CCA23868.1"/>
    <property type="molecule type" value="Genomic_DNA"/>
</dbReference>
<sequence>MIRTKLCCQLICTLTVCQPYFTHGQDSAACIWITDLKPEDMLMMISISNSDKLRDRCSLGLHIGVWFPDASKSKLLESIFKNFRLEEKLEDNYVQFYSGATTPIIRNGNSRTDTEFSIFLQSQLLKKVKNRILITAPCTDLARAIERSNDSSVFDNIDEIYWAGGFFDEPMHDSRIEDRKEEASTPNRKISVRKAVGYNWSKDIEATRSIVQLASLAFKTTIVSRESHPYSRVMNRTSFPTLIQKIGIMYEAGDQSIRQLVHHRRPDNMRNVKKPFYLNGHKRIWIRADPVVATMLFFYPKLVIDKKLVSYSLHVVRQDYFGTEAEVYGESAINDASIDEKQIDQPQTRVDRLYTQYPYQHKLVKEINKELFESTIVSLLKQ</sequence>
<keyword evidence="1" id="KW-0732">Signal</keyword>
<reference evidence="2" key="2">
    <citation type="submission" date="2011-02" db="EMBL/GenBank/DDBJ databases">
        <authorList>
            <person name="MacLean D."/>
        </authorList>
    </citation>
    <scope>NUCLEOTIDE SEQUENCE</scope>
</reference>
<accession>F0WRA6</accession>
<gene>
    <name evidence="2" type="primary">AlNc14C211G8913</name>
    <name evidence="2" type="ORF">ALNC14_100120</name>
</gene>
<proteinExistence type="predicted"/>
<evidence type="ECO:0000313" key="2">
    <source>
        <dbReference type="EMBL" id="CCA23868.1"/>
    </source>
</evidence>
<feature type="chain" id="PRO_5003261737" evidence="1">
    <location>
        <begin position="25"/>
        <end position="382"/>
    </location>
</feature>
<reference evidence="2" key="1">
    <citation type="journal article" date="2011" name="PLoS Biol.">
        <title>Gene gain and loss during evolution of obligate parasitism in the white rust pathogen of Arabidopsis thaliana.</title>
        <authorList>
            <person name="Kemen E."/>
            <person name="Gardiner A."/>
            <person name="Schultz-Larsen T."/>
            <person name="Kemen A.C."/>
            <person name="Balmuth A.L."/>
            <person name="Robert-Seilaniantz A."/>
            <person name="Bailey K."/>
            <person name="Holub E."/>
            <person name="Studholme D.J."/>
            <person name="Maclean D."/>
            <person name="Jones J.D."/>
        </authorList>
    </citation>
    <scope>NUCLEOTIDE SEQUENCE</scope>
</reference>
<feature type="signal peptide" evidence="1">
    <location>
        <begin position="1"/>
        <end position="24"/>
    </location>
</feature>
<organism evidence="2">
    <name type="scientific">Albugo laibachii Nc14</name>
    <dbReference type="NCBI Taxonomy" id="890382"/>
    <lineage>
        <taxon>Eukaryota</taxon>
        <taxon>Sar</taxon>
        <taxon>Stramenopiles</taxon>
        <taxon>Oomycota</taxon>
        <taxon>Peronosporomycetes</taxon>
        <taxon>Albuginales</taxon>
        <taxon>Albuginaceae</taxon>
        <taxon>Albugo</taxon>
    </lineage>
</organism>